<keyword evidence="2" id="KW-1185">Reference proteome</keyword>
<dbReference type="KEGG" id="afx:JZ786_24390"/>
<dbReference type="EMBL" id="CP071182">
    <property type="protein sequence ID" value="QSO47481.1"/>
    <property type="molecule type" value="Genomic_DNA"/>
</dbReference>
<gene>
    <name evidence="1" type="ORF">JZ786_24390</name>
</gene>
<evidence type="ECO:0000313" key="2">
    <source>
        <dbReference type="Proteomes" id="UP000663505"/>
    </source>
</evidence>
<sequence>MKTKVNIHEFIPQLVQPIFNGQEPRQIDGQLFVGGNVSYLVSVTRPIYKSQQHKQTQPHFFGLNGSHLMDRSKLTVLVLASSKEWIVLKIPSDFLKELPLYEDPKNDRFLLRVEYDLEAKEWVVLVRDRISPRISVQKFAHSLRDYKRLCINLGVKSMILGR</sequence>
<proteinExistence type="predicted"/>
<evidence type="ECO:0000313" key="1">
    <source>
        <dbReference type="EMBL" id="QSO47481.1"/>
    </source>
</evidence>
<accession>A0A9X7VYP9</accession>
<dbReference type="RefSeq" id="WP_206656828.1">
    <property type="nucleotide sequence ID" value="NZ_CP071182.1"/>
</dbReference>
<name>A0A9X7VYP9_9BACL</name>
<dbReference type="Proteomes" id="UP000663505">
    <property type="component" value="Chromosome"/>
</dbReference>
<organism evidence="1 2">
    <name type="scientific">Alicyclobacillus mengziensis</name>
    <dbReference type="NCBI Taxonomy" id="2931921"/>
    <lineage>
        <taxon>Bacteria</taxon>
        <taxon>Bacillati</taxon>
        <taxon>Bacillota</taxon>
        <taxon>Bacilli</taxon>
        <taxon>Bacillales</taxon>
        <taxon>Alicyclobacillaceae</taxon>
        <taxon>Alicyclobacillus</taxon>
    </lineage>
</organism>
<dbReference type="AlphaFoldDB" id="A0A9X7VYP9"/>
<protein>
    <submittedName>
        <fullName evidence="1">Uncharacterized protein</fullName>
    </submittedName>
</protein>
<reference evidence="1 2" key="1">
    <citation type="submission" date="2021-02" db="EMBL/GenBank/DDBJ databases">
        <title>Alicyclobacillus curvatus sp. nov. and Alicyclobacillus mengziensis sp. nov., two acidophilic bacteria isolated from acid mine drainage.</title>
        <authorList>
            <person name="Huang Y."/>
        </authorList>
    </citation>
    <scope>NUCLEOTIDE SEQUENCE [LARGE SCALE GENOMIC DNA]</scope>
    <source>
        <strain evidence="1 2">S30H14</strain>
    </source>
</reference>